<sequence length="116" mass="13069">MSETHRGCAMRDAIDGGCETVYRTRVVLCCANGAVGRNGKEAKWQTLTLLIKPCLTCVPFIFIFFFILKILCRISSTQPYPMPYQCHSAVSQKYLTILENRCFGLNSLGHVLYAVR</sequence>
<proteinExistence type="predicted"/>
<feature type="transmembrane region" description="Helical" evidence="1">
    <location>
        <begin position="50"/>
        <end position="72"/>
    </location>
</feature>
<dbReference type="Proteomes" id="UP000242715">
    <property type="component" value="Unassembled WGS sequence"/>
</dbReference>
<keyword evidence="1" id="KW-0472">Membrane</keyword>
<protein>
    <submittedName>
        <fullName evidence="2">Uncharacterized protein</fullName>
    </submittedName>
</protein>
<evidence type="ECO:0000256" key="1">
    <source>
        <dbReference type="SAM" id="Phobius"/>
    </source>
</evidence>
<name>A0A2Z6MDC5_TRISU</name>
<dbReference type="AlphaFoldDB" id="A0A2Z6MDC5"/>
<evidence type="ECO:0000313" key="2">
    <source>
        <dbReference type="EMBL" id="GAU29788.1"/>
    </source>
</evidence>
<keyword evidence="3" id="KW-1185">Reference proteome</keyword>
<keyword evidence="1" id="KW-1133">Transmembrane helix</keyword>
<keyword evidence="1" id="KW-0812">Transmembrane</keyword>
<accession>A0A2Z6MDC5</accession>
<gene>
    <name evidence="2" type="ORF">TSUD_161950</name>
</gene>
<reference evidence="3" key="1">
    <citation type="journal article" date="2017" name="Front. Plant Sci.">
        <title>Climate Clever Clovers: New Paradigm to Reduce the Environmental Footprint of Ruminants by Breeding Low Methanogenic Forages Utilizing Haplotype Variation.</title>
        <authorList>
            <person name="Kaur P."/>
            <person name="Appels R."/>
            <person name="Bayer P.E."/>
            <person name="Keeble-Gagnere G."/>
            <person name="Wang J."/>
            <person name="Hirakawa H."/>
            <person name="Shirasawa K."/>
            <person name="Vercoe P."/>
            <person name="Stefanova K."/>
            <person name="Durmic Z."/>
            <person name="Nichols P."/>
            <person name="Revell C."/>
            <person name="Isobe S.N."/>
            <person name="Edwards D."/>
            <person name="Erskine W."/>
        </authorList>
    </citation>
    <scope>NUCLEOTIDE SEQUENCE [LARGE SCALE GENOMIC DNA]</scope>
    <source>
        <strain evidence="3">cv. Daliak</strain>
    </source>
</reference>
<evidence type="ECO:0000313" key="3">
    <source>
        <dbReference type="Proteomes" id="UP000242715"/>
    </source>
</evidence>
<dbReference type="EMBL" id="DF973405">
    <property type="protein sequence ID" value="GAU29788.1"/>
    <property type="molecule type" value="Genomic_DNA"/>
</dbReference>
<organism evidence="2 3">
    <name type="scientific">Trifolium subterraneum</name>
    <name type="common">Subterranean clover</name>
    <dbReference type="NCBI Taxonomy" id="3900"/>
    <lineage>
        <taxon>Eukaryota</taxon>
        <taxon>Viridiplantae</taxon>
        <taxon>Streptophyta</taxon>
        <taxon>Embryophyta</taxon>
        <taxon>Tracheophyta</taxon>
        <taxon>Spermatophyta</taxon>
        <taxon>Magnoliopsida</taxon>
        <taxon>eudicotyledons</taxon>
        <taxon>Gunneridae</taxon>
        <taxon>Pentapetalae</taxon>
        <taxon>rosids</taxon>
        <taxon>fabids</taxon>
        <taxon>Fabales</taxon>
        <taxon>Fabaceae</taxon>
        <taxon>Papilionoideae</taxon>
        <taxon>50 kb inversion clade</taxon>
        <taxon>NPAAA clade</taxon>
        <taxon>Hologalegina</taxon>
        <taxon>IRL clade</taxon>
        <taxon>Trifolieae</taxon>
        <taxon>Trifolium</taxon>
    </lineage>
</organism>